<feature type="region of interest" description="Disordered" evidence="1">
    <location>
        <begin position="83"/>
        <end position="115"/>
    </location>
</feature>
<dbReference type="Proteomes" id="UP000467841">
    <property type="component" value="Unassembled WGS sequence"/>
</dbReference>
<evidence type="ECO:0000256" key="1">
    <source>
        <dbReference type="SAM" id="MobiDB-lite"/>
    </source>
</evidence>
<evidence type="ECO:0000313" key="3">
    <source>
        <dbReference type="Proteomes" id="UP000467841"/>
    </source>
</evidence>
<dbReference type="EMBL" id="CACVBM020001353">
    <property type="protein sequence ID" value="CAA7046721.1"/>
    <property type="molecule type" value="Genomic_DNA"/>
</dbReference>
<comment type="caution">
    <text evidence="2">The sequence shown here is derived from an EMBL/GenBank/DDBJ whole genome shotgun (WGS) entry which is preliminary data.</text>
</comment>
<evidence type="ECO:0000313" key="2">
    <source>
        <dbReference type="EMBL" id="CAA7046721.1"/>
    </source>
</evidence>
<sequence>MWRGILSTILLQSVQRSIYTTLSSFATTMVLETTPRRYNFQLSLAGQAKEWVNFNAQHAFKTWKDTKEAFLYRFDKGPIYVPPPRPSYSQHHPSSPDINQTLFPKESIKLRANQD</sequence>
<gene>
    <name evidence="2" type="ORF">MERR_LOCUS33956</name>
</gene>
<feature type="compositionally biased region" description="Basic and acidic residues" evidence="1">
    <location>
        <begin position="106"/>
        <end position="115"/>
    </location>
</feature>
<reference evidence="2" key="1">
    <citation type="submission" date="2020-01" db="EMBL/GenBank/DDBJ databases">
        <authorList>
            <person name="Mishra B."/>
        </authorList>
    </citation>
    <scope>NUCLEOTIDE SEQUENCE [LARGE SCALE GENOMIC DNA]</scope>
</reference>
<dbReference type="AlphaFoldDB" id="A0A6D2K409"/>
<name>A0A6D2K409_9BRAS</name>
<accession>A0A6D2K409</accession>
<organism evidence="2 3">
    <name type="scientific">Microthlaspi erraticum</name>
    <dbReference type="NCBI Taxonomy" id="1685480"/>
    <lineage>
        <taxon>Eukaryota</taxon>
        <taxon>Viridiplantae</taxon>
        <taxon>Streptophyta</taxon>
        <taxon>Embryophyta</taxon>
        <taxon>Tracheophyta</taxon>
        <taxon>Spermatophyta</taxon>
        <taxon>Magnoliopsida</taxon>
        <taxon>eudicotyledons</taxon>
        <taxon>Gunneridae</taxon>
        <taxon>Pentapetalae</taxon>
        <taxon>rosids</taxon>
        <taxon>malvids</taxon>
        <taxon>Brassicales</taxon>
        <taxon>Brassicaceae</taxon>
        <taxon>Coluteocarpeae</taxon>
        <taxon>Microthlaspi</taxon>
    </lineage>
</organism>
<feature type="compositionally biased region" description="Polar residues" evidence="1">
    <location>
        <begin position="87"/>
        <end position="102"/>
    </location>
</feature>
<proteinExistence type="predicted"/>
<keyword evidence="3" id="KW-1185">Reference proteome</keyword>
<protein>
    <submittedName>
        <fullName evidence="2">Uncharacterized protein</fullName>
    </submittedName>
</protein>